<comment type="caution">
    <text evidence="2">The sequence shown here is derived from an EMBL/GenBank/DDBJ whole genome shotgun (WGS) entry which is preliminary data.</text>
</comment>
<name>A0A8H6HHN9_9AGAR</name>
<feature type="compositionally biased region" description="Acidic residues" evidence="1">
    <location>
        <begin position="328"/>
        <end position="337"/>
    </location>
</feature>
<feature type="compositionally biased region" description="Low complexity" evidence="1">
    <location>
        <begin position="730"/>
        <end position="744"/>
    </location>
</feature>
<evidence type="ECO:0000313" key="2">
    <source>
        <dbReference type="EMBL" id="KAF6746367.1"/>
    </source>
</evidence>
<feature type="region of interest" description="Disordered" evidence="1">
    <location>
        <begin position="51"/>
        <end position="162"/>
    </location>
</feature>
<evidence type="ECO:0000313" key="3">
    <source>
        <dbReference type="Proteomes" id="UP000521943"/>
    </source>
</evidence>
<feature type="region of interest" description="Disordered" evidence="1">
    <location>
        <begin position="714"/>
        <end position="848"/>
    </location>
</feature>
<feature type="compositionally biased region" description="Low complexity" evidence="1">
    <location>
        <begin position="806"/>
        <end position="819"/>
    </location>
</feature>
<feature type="compositionally biased region" description="Polar residues" evidence="1">
    <location>
        <begin position="80"/>
        <end position="90"/>
    </location>
</feature>
<organism evidence="2 3">
    <name type="scientific">Ephemerocybe angulata</name>
    <dbReference type="NCBI Taxonomy" id="980116"/>
    <lineage>
        <taxon>Eukaryota</taxon>
        <taxon>Fungi</taxon>
        <taxon>Dikarya</taxon>
        <taxon>Basidiomycota</taxon>
        <taxon>Agaricomycotina</taxon>
        <taxon>Agaricomycetes</taxon>
        <taxon>Agaricomycetidae</taxon>
        <taxon>Agaricales</taxon>
        <taxon>Agaricineae</taxon>
        <taxon>Psathyrellaceae</taxon>
        <taxon>Ephemerocybe</taxon>
    </lineage>
</organism>
<feature type="compositionally biased region" description="Basic and acidic residues" evidence="1">
    <location>
        <begin position="758"/>
        <end position="782"/>
    </location>
</feature>
<evidence type="ECO:0000256" key="1">
    <source>
        <dbReference type="SAM" id="MobiDB-lite"/>
    </source>
</evidence>
<dbReference type="OrthoDB" id="3067341at2759"/>
<reference evidence="2 3" key="1">
    <citation type="submission" date="2020-07" db="EMBL/GenBank/DDBJ databases">
        <title>Comparative genomics of pyrophilous fungi reveals a link between fire events and developmental genes.</title>
        <authorList>
            <consortium name="DOE Joint Genome Institute"/>
            <person name="Steindorff A.S."/>
            <person name="Carver A."/>
            <person name="Calhoun S."/>
            <person name="Stillman K."/>
            <person name="Liu H."/>
            <person name="Lipzen A."/>
            <person name="Pangilinan J."/>
            <person name="Labutti K."/>
            <person name="Bruns T.D."/>
            <person name="Grigoriev I.V."/>
        </authorList>
    </citation>
    <scope>NUCLEOTIDE SEQUENCE [LARGE SCALE GENOMIC DNA]</scope>
    <source>
        <strain evidence="2 3">CBS 144469</strain>
    </source>
</reference>
<accession>A0A8H6HHN9</accession>
<keyword evidence="3" id="KW-1185">Reference proteome</keyword>
<feature type="compositionally biased region" description="Basic residues" evidence="1">
    <location>
        <begin position="367"/>
        <end position="379"/>
    </location>
</feature>
<dbReference type="AlphaFoldDB" id="A0A8H6HHN9"/>
<proteinExistence type="predicted"/>
<dbReference type="EMBL" id="JACGCI010000093">
    <property type="protein sequence ID" value="KAF6746367.1"/>
    <property type="molecule type" value="Genomic_DNA"/>
</dbReference>
<gene>
    <name evidence="2" type="ORF">DFP72DRAFT_855423</name>
</gene>
<feature type="compositionally biased region" description="Basic and acidic residues" evidence="1">
    <location>
        <begin position="94"/>
        <end position="109"/>
    </location>
</feature>
<protein>
    <submittedName>
        <fullName evidence="2">Uncharacterized protein</fullName>
    </submittedName>
</protein>
<dbReference type="Proteomes" id="UP000521943">
    <property type="component" value="Unassembled WGS sequence"/>
</dbReference>
<sequence length="935" mass="103014">MVLGRCTNLACAFKGSCTSFYSLETTVPDERGRKCLCGCYGMQHAYHDDASTNAGVNDGHRSKTPSMPNEFIPPPAAEPSTGQAPFTSVSEAAKLARERAEQKQRDDTRFQNAFNVNKPPGTGSSSKTKTKAGAQGGKRKNDGNDSAVPNKKTNKSGSASARVFKKGEQITALFTLVHGTDAVDEGGLEQPSVASMRVLQKIRQVVYITINVGMTPYDIDYAVRTGFSRCPLVKNATEADPLCDPIRGWRLLVPVPQGKGGRQLLEPLVDGVGGSVEFHDILGARIAAHRQAKAEFKNLVYIALSAGSGDIPVDGLSQYSKKRKEEPMADSDSDGSDNDTTGDRADSSSDNDDDTHNDLNNNSNNKPKSKKPASTKARRNPPSYDDESVGDFLHSESWVLIIIFSDSSSLNTAYRLTVNVHPSAPGPKTSVWWPPTTMYPYSKPHQKLVQFNEALDSLTTGTTFLGPDASTLLFPAINAFLPSLGFILELDETSHSAQATANGLDPGVGDEFDAVFRLGPHGLHPIISSMHRAYLVIQKAAAGSPTDMSNELNKMIDAMEPYGKAILNLVLVFRGRYGAKRSLYDPPGFSHFRSVLQLKAPYFAEAQPTEVLSVLQLNISTSSLDDFKRALTNDFGSLDDHLKMVDRKLLVGRFGMQGMLEEIFDPLLDDMDLDHPLYYPLFNMLEAFASALARKLTNWTKVWISYFVKSQSKAKMQNNPNPGVSEKPGSTRNTRSSSSGTKNRPLVVSDDDDEEIEWGSHKFEFKFEPREPTPQLSDHEVPETLFPKKGSSYPSVDPQYRKEHLGSNPNTSSGSSSSNGPPPPPNPKPKPKPKKKVPPQLRSTPFNTDTESVESIIAELLKTPLLPMIRLYQRILQLLPALSRRKQWADFEGMDEPHIWKQMMLIYHPDKNTDVPEQLKQLYLEVVQLIGSRRN</sequence>
<feature type="region of interest" description="Disordered" evidence="1">
    <location>
        <begin position="320"/>
        <end position="388"/>
    </location>
</feature>